<evidence type="ECO:0000313" key="10">
    <source>
        <dbReference type="EMBL" id="WCT73382.1"/>
    </source>
</evidence>
<dbReference type="NCBIfam" id="TIGR01410">
    <property type="entry name" value="tatB"/>
    <property type="match status" value="1"/>
</dbReference>
<evidence type="ECO:0000256" key="4">
    <source>
        <dbReference type="ARBA" id="ARBA00022692"/>
    </source>
</evidence>
<evidence type="ECO:0000256" key="6">
    <source>
        <dbReference type="ARBA" id="ARBA00022989"/>
    </source>
</evidence>
<dbReference type="RefSeq" id="WP_273687559.1">
    <property type="nucleotide sequence ID" value="NZ_CP117411.1"/>
</dbReference>
<feature type="compositionally biased region" description="Pro residues" evidence="9">
    <location>
        <begin position="139"/>
        <end position="149"/>
    </location>
</feature>
<dbReference type="EMBL" id="CP117411">
    <property type="protein sequence ID" value="WCT73382.1"/>
    <property type="molecule type" value="Genomic_DNA"/>
</dbReference>
<dbReference type="InterPro" id="IPR003369">
    <property type="entry name" value="TatA/B/E"/>
</dbReference>
<evidence type="ECO:0000256" key="1">
    <source>
        <dbReference type="ARBA" id="ARBA00004167"/>
    </source>
</evidence>
<dbReference type="PANTHER" id="PTHR33162">
    <property type="entry name" value="SEC-INDEPENDENT PROTEIN TRANSLOCASE PROTEIN TATA, CHLOROPLASTIC"/>
    <property type="match status" value="1"/>
</dbReference>
<evidence type="ECO:0000256" key="9">
    <source>
        <dbReference type="SAM" id="MobiDB-lite"/>
    </source>
</evidence>
<keyword evidence="3" id="KW-1003">Cell membrane</keyword>
<reference evidence="10 11" key="1">
    <citation type="submission" date="2023-02" db="EMBL/GenBank/DDBJ databases">
        <title>Genome sequence of Sphingomonas naphthae.</title>
        <authorList>
            <person name="Kim S."/>
            <person name="Heo J."/>
            <person name="Kwon S.-W."/>
        </authorList>
    </citation>
    <scope>NUCLEOTIDE SEQUENCE [LARGE SCALE GENOMIC DNA]</scope>
    <source>
        <strain evidence="10 11">KACC 18716</strain>
    </source>
</reference>
<keyword evidence="7" id="KW-0811">Translocation</keyword>
<dbReference type="InterPro" id="IPR018448">
    <property type="entry name" value="TatB"/>
</dbReference>
<dbReference type="PRINTS" id="PR01506">
    <property type="entry name" value="TATBPROTEIN"/>
</dbReference>
<sequence>MFDVAPTELLVIAIIALVVIGPKDLPRVMGVVGRWVGRARGVARHFREGLDEIVRQSELEEMEKKWRAENERIMREHPPTPAIEGQVVDGQVIEGETGEPAPQPMLPAATDYPPHPATATPEDGAHVPEPIPGEVLPTPHIPHPAPTAAPEPLKAEEPPAPSSESKP</sequence>
<evidence type="ECO:0000256" key="7">
    <source>
        <dbReference type="ARBA" id="ARBA00023010"/>
    </source>
</evidence>
<feature type="region of interest" description="Disordered" evidence="9">
    <location>
        <begin position="94"/>
        <end position="167"/>
    </location>
</feature>
<dbReference type="PANTHER" id="PTHR33162:SF1">
    <property type="entry name" value="SEC-INDEPENDENT PROTEIN TRANSLOCASE PROTEIN TATA, CHLOROPLASTIC"/>
    <property type="match status" value="1"/>
</dbReference>
<evidence type="ECO:0000313" key="11">
    <source>
        <dbReference type="Proteomes" id="UP001220395"/>
    </source>
</evidence>
<keyword evidence="2" id="KW-0813">Transport</keyword>
<keyword evidence="8" id="KW-0472">Membrane</keyword>
<accession>A0ABY7TJH9</accession>
<gene>
    <name evidence="10" type="primary">tatB</name>
    <name evidence="10" type="ORF">PQ455_17510</name>
</gene>
<keyword evidence="5" id="KW-0653">Protein transport</keyword>
<dbReference type="Proteomes" id="UP001220395">
    <property type="component" value="Chromosome"/>
</dbReference>
<comment type="subcellular location">
    <subcellularLocation>
        <location evidence="1">Membrane</location>
        <topology evidence="1">Single-pass membrane protein</topology>
    </subcellularLocation>
</comment>
<dbReference type="Pfam" id="PF02416">
    <property type="entry name" value="TatA_B_E"/>
    <property type="match status" value="1"/>
</dbReference>
<evidence type="ECO:0000256" key="8">
    <source>
        <dbReference type="ARBA" id="ARBA00023136"/>
    </source>
</evidence>
<proteinExistence type="predicted"/>
<dbReference type="Gene3D" id="1.20.5.3310">
    <property type="match status" value="1"/>
</dbReference>
<evidence type="ECO:0000256" key="2">
    <source>
        <dbReference type="ARBA" id="ARBA00022448"/>
    </source>
</evidence>
<protein>
    <submittedName>
        <fullName evidence="10">Sec-independent protein translocase protein TatB</fullName>
    </submittedName>
</protein>
<evidence type="ECO:0000256" key="3">
    <source>
        <dbReference type="ARBA" id="ARBA00022475"/>
    </source>
</evidence>
<keyword evidence="6" id="KW-1133">Transmembrane helix</keyword>
<keyword evidence="11" id="KW-1185">Reference proteome</keyword>
<name>A0ABY7TJH9_9SPHN</name>
<keyword evidence="4" id="KW-0812">Transmembrane</keyword>
<evidence type="ECO:0000256" key="5">
    <source>
        <dbReference type="ARBA" id="ARBA00022927"/>
    </source>
</evidence>
<organism evidence="10 11">
    <name type="scientific">Sphingomonas naphthae</name>
    <dbReference type="NCBI Taxonomy" id="1813468"/>
    <lineage>
        <taxon>Bacteria</taxon>
        <taxon>Pseudomonadati</taxon>
        <taxon>Pseudomonadota</taxon>
        <taxon>Alphaproteobacteria</taxon>
        <taxon>Sphingomonadales</taxon>
        <taxon>Sphingomonadaceae</taxon>
        <taxon>Sphingomonas</taxon>
    </lineage>
</organism>